<dbReference type="EMBL" id="JACJQY010000003">
    <property type="protein sequence ID" value="MBD2315747.1"/>
    <property type="molecule type" value="Genomic_DNA"/>
</dbReference>
<protein>
    <submittedName>
        <fullName evidence="3">YggT family protein</fullName>
    </submittedName>
</protein>
<sequence length="93" mass="10238">MEVILGTVSSFISIYLGLLFIRVLLTWFPNIDWYNQPFAALGQITDPYLNLFRSIIPPLGGMDFSPMLAFLALSFLQRALASITSAGSASMGF</sequence>
<dbReference type="InterPro" id="IPR003425">
    <property type="entry name" value="CCB3/YggT"/>
</dbReference>
<evidence type="ECO:0000313" key="4">
    <source>
        <dbReference type="Proteomes" id="UP000618445"/>
    </source>
</evidence>
<dbReference type="PANTHER" id="PTHR33219">
    <property type="entry name" value="YLMG HOMOLOG PROTEIN 2, CHLOROPLASTIC"/>
    <property type="match status" value="1"/>
</dbReference>
<organism evidence="3 4">
    <name type="scientific">Phormidium tenue FACHB-1050</name>
    <dbReference type="NCBI Taxonomy" id="2692857"/>
    <lineage>
        <taxon>Bacteria</taxon>
        <taxon>Bacillati</taxon>
        <taxon>Cyanobacteriota</taxon>
        <taxon>Cyanophyceae</taxon>
        <taxon>Oscillatoriophycideae</taxon>
        <taxon>Oscillatoriales</taxon>
        <taxon>Oscillatoriaceae</taxon>
        <taxon>Phormidium</taxon>
    </lineage>
</organism>
<dbReference type="Proteomes" id="UP000618445">
    <property type="component" value="Unassembled WGS sequence"/>
</dbReference>
<keyword evidence="2" id="KW-0472">Membrane</keyword>
<feature type="transmembrane region" description="Helical" evidence="2">
    <location>
        <begin position="7"/>
        <end position="28"/>
    </location>
</feature>
<comment type="caution">
    <text evidence="3">The sequence shown here is derived from an EMBL/GenBank/DDBJ whole genome shotgun (WGS) entry which is preliminary data.</text>
</comment>
<evidence type="ECO:0000256" key="2">
    <source>
        <dbReference type="SAM" id="Phobius"/>
    </source>
</evidence>
<keyword evidence="4" id="KW-1185">Reference proteome</keyword>
<evidence type="ECO:0000313" key="3">
    <source>
        <dbReference type="EMBL" id="MBD2315747.1"/>
    </source>
</evidence>
<name>A0ABR8C4W5_9CYAN</name>
<dbReference type="PANTHER" id="PTHR33219:SF14">
    <property type="entry name" value="PROTEIN COFACTOR ASSEMBLY OF COMPLEX C SUBUNIT B CCB3, CHLOROPLASTIC-RELATED"/>
    <property type="match status" value="1"/>
</dbReference>
<feature type="transmembrane region" description="Helical" evidence="2">
    <location>
        <begin position="55"/>
        <end position="76"/>
    </location>
</feature>
<reference evidence="3 4" key="1">
    <citation type="journal article" date="2020" name="ISME J.">
        <title>Comparative genomics reveals insights into cyanobacterial evolution and habitat adaptation.</title>
        <authorList>
            <person name="Chen M.Y."/>
            <person name="Teng W.K."/>
            <person name="Zhao L."/>
            <person name="Hu C.X."/>
            <person name="Zhou Y.K."/>
            <person name="Han B.P."/>
            <person name="Song L.R."/>
            <person name="Shu W.S."/>
        </authorList>
    </citation>
    <scope>NUCLEOTIDE SEQUENCE [LARGE SCALE GENOMIC DNA]</scope>
    <source>
        <strain evidence="3 4">FACHB-1050</strain>
    </source>
</reference>
<accession>A0ABR8C4W5</accession>
<gene>
    <name evidence="3" type="ORF">H6G05_02660</name>
</gene>
<dbReference type="RefSeq" id="WP_190576076.1">
    <property type="nucleotide sequence ID" value="NZ_CAWPQU010000023.1"/>
</dbReference>
<dbReference type="Pfam" id="PF02325">
    <property type="entry name" value="CCB3_YggT"/>
    <property type="match status" value="1"/>
</dbReference>
<proteinExistence type="inferred from homology"/>
<evidence type="ECO:0000256" key="1">
    <source>
        <dbReference type="ARBA" id="ARBA00010894"/>
    </source>
</evidence>
<comment type="similarity">
    <text evidence="1">Belongs to the YggT family.</text>
</comment>
<keyword evidence="2" id="KW-1133">Transmembrane helix</keyword>
<keyword evidence="2" id="KW-0812">Transmembrane</keyword>